<sequence length="78" mass="9151">MPLGAIYKANMAQWRLVQKKKEMDEAIYNSQILNSSTESNFQDEELSVPMVPNHYYEGSQEQNFEKLDHHAAYTDEMH</sequence>
<proteinExistence type="predicted"/>
<gene>
    <name evidence="1" type="ORF">S01H1_13850</name>
</gene>
<reference evidence="1" key="1">
    <citation type="journal article" date="2014" name="Front. Microbiol.">
        <title>High frequency of phylogenetically diverse reductive dehalogenase-homologous genes in deep subseafloor sedimentary metagenomes.</title>
        <authorList>
            <person name="Kawai M."/>
            <person name="Futagami T."/>
            <person name="Toyoda A."/>
            <person name="Takaki Y."/>
            <person name="Nishi S."/>
            <person name="Hori S."/>
            <person name="Arai W."/>
            <person name="Tsubouchi T."/>
            <person name="Morono Y."/>
            <person name="Uchiyama I."/>
            <person name="Ito T."/>
            <person name="Fujiyama A."/>
            <person name="Inagaki F."/>
            <person name="Takami H."/>
        </authorList>
    </citation>
    <scope>NUCLEOTIDE SEQUENCE</scope>
    <source>
        <strain evidence="1">Expedition CK06-06</strain>
    </source>
</reference>
<dbReference type="EMBL" id="BARS01007165">
    <property type="protein sequence ID" value="GAF79239.1"/>
    <property type="molecule type" value="Genomic_DNA"/>
</dbReference>
<dbReference type="AlphaFoldDB" id="X0SE07"/>
<organism evidence="1">
    <name type="scientific">marine sediment metagenome</name>
    <dbReference type="NCBI Taxonomy" id="412755"/>
    <lineage>
        <taxon>unclassified sequences</taxon>
        <taxon>metagenomes</taxon>
        <taxon>ecological metagenomes</taxon>
    </lineage>
</organism>
<comment type="caution">
    <text evidence="1">The sequence shown here is derived from an EMBL/GenBank/DDBJ whole genome shotgun (WGS) entry which is preliminary data.</text>
</comment>
<accession>X0SE07</accession>
<evidence type="ECO:0000313" key="1">
    <source>
        <dbReference type="EMBL" id="GAF79239.1"/>
    </source>
</evidence>
<protein>
    <submittedName>
        <fullName evidence="1">Uncharacterized protein</fullName>
    </submittedName>
</protein>
<name>X0SE07_9ZZZZ</name>
<feature type="non-terminal residue" evidence="1">
    <location>
        <position position="78"/>
    </location>
</feature>